<feature type="compositionally biased region" description="Basic and acidic residues" evidence="1">
    <location>
        <begin position="464"/>
        <end position="475"/>
    </location>
</feature>
<feature type="compositionally biased region" description="Polar residues" evidence="1">
    <location>
        <begin position="201"/>
        <end position="211"/>
    </location>
</feature>
<feature type="region of interest" description="Disordered" evidence="1">
    <location>
        <begin position="613"/>
        <end position="632"/>
    </location>
</feature>
<reference evidence="2 3" key="1">
    <citation type="submission" date="2015-01" db="EMBL/GenBank/DDBJ databases">
        <title>The Genome Sequence of Ochroconis gallopava CBS43764.</title>
        <authorList>
            <consortium name="The Broad Institute Genomics Platform"/>
            <person name="Cuomo C."/>
            <person name="de Hoog S."/>
            <person name="Gorbushina A."/>
            <person name="Stielow B."/>
            <person name="Teixiera M."/>
            <person name="Abouelleil A."/>
            <person name="Chapman S.B."/>
            <person name="Priest M."/>
            <person name="Young S.K."/>
            <person name="Wortman J."/>
            <person name="Nusbaum C."/>
            <person name="Birren B."/>
        </authorList>
    </citation>
    <scope>NUCLEOTIDE SEQUENCE [LARGE SCALE GENOMIC DNA]</scope>
    <source>
        <strain evidence="2 3">CBS 43764</strain>
    </source>
</reference>
<sequence length="674" mass="75358">MDNQDSWQVSFDDVEVLETTNDYPYTQIRGYEPGEEPENAQEWLSFDESATTMPSYGRTNDRTTMSAASNLEQLAPSPYPGQSPYPETLITHGTNEIQRPSYNQEEANETSTVPDGSFNSLTQYPVSQEFNTSKDEVESTDIASIFAGYGELAPEMTLGAPAIRQLSTSGLNMHHKEGIAGSFPNSSCRKRKASQELENPLKSQKQRTTSPEIEPLSGRVINSAETPAKLFIEPCPYRNVAEALAALRRQQWHGIPTAFTDDDLNSMADRFYRASADCSGFLDKVKNPGAQRPSVKTGIRLVDGDIDYRKLWEACFNLADAVRRLHNENEGTWLDGRIDPTTLRGNRPERDWTAAEREDLICEALRKCKKLVEDAVDQPENLEHLLVLAPRHALKSRLGNMKLNDNKARNLKNKGLLDDGDDQDAARSTSRRPQQNKDSETSGRKSTARAKPRSNPRSTRRVTARVERSTNHNEYSYLRRMEQRLGQPLQPLQPLQTGAEILDVGASELPSLPVSVPDLDPFEHDSRTNSNIDPVLLDANYPDWFNDNADTRDLSPSMQNILSEAPAQDTFAALNPTIYPEVNQSESMYPLLSSGTDMLGTSATGALMHETSTVHNTSPPIPTDRNTASMNQERQQRNHRAYHDLYFNDVNSILEGGIEDKSKGYDIGNEFLSD</sequence>
<evidence type="ECO:0000256" key="1">
    <source>
        <dbReference type="SAM" id="MobiDB-lite"/>
    </source>
</evidence>
<dbReference type="Proteomes" id="UP000053259">
    <property type="component" value="Unassembled WGS sequence"/>
</dbReference>
<dbReference type="GeneID" id="27310083"/>
<evidence type="ECO:0000313" key="2">
    <source>
        <dbReference type="EMBL" id="KIW07255.1"/>
    </source>
</evidence>
<name>A0A0D2AL47_9PEZI</name>
<dbReference type="RefSeq" id="XP_016217124.1">
    <property type="nucleotide sequence ID" value="XM_016355108.1"/>
</dbReference>
<keyword evidence="3" id="KW-1185">Reference proteome</keyword>
<organism evidence="2 3">
    <name type="scientific">Verruconis gallopava</name>
    <dbReference type="NCBI Taxonomy" id="253628"/>
    <lineage>
        <taxon>Eukaryota</taxon>
        <taxon>Fungi</taxon>
        <taxon>Dikarya</taxon>
        <taxon>Ascomycota</taxon>
        <taxon>Pezizomycotina</taxon>
        <taxon>Dothideomycetes</taxon>
        <taxon>Pleosporomycetidae</taxon>
        <taxon>Venturiales</taxon>
        <taxon>Sympoventuriaceae</taxon>
        <taxon>Verruconis</taxon>
    </lineage>
</organism>
<evidence type="ECO:0000313" key="3">
    <source>
        <dbReference type="Proteomes" id="UP000053259"/>
    </source>
</evidence>
<proteinExistence type="predicted"/>
<feature type="compositionally biased region" description="Basic residues" evidence="1">
    <location>
        <begin position="446"/>
        <end position="463"/>
    </location>
</feature>
<dbReference type="HOGENOM" id="CLU_407797_0_0_1"/>
<feature type="region of interest" description="Disordered" evidence="1">
    <location>
        <begin position="51"/>
        <end position="81"/>
    </location>
</feature>
<feature type="region of interest" description="Disordered" evidence="1">
    <location>
        <begin position="176"/>
        <end position="212"/>
    </location>
</feature>
<accession>A0A0D2AL47</accession>
<dbReference type="VEuPathDB" id="FungiDB:PV09_02110"/>
<dbReference type="EMBL" id="KN847533">
    <property type="protein sequence ID" value="KIW07255.1"/>
    <property type="molecule type" value="Genomic_DNA"/>
</dbReference>
<gene>
    <name evidence="2" type="ORF">PV09_02110</name>
</gene>
<feature type="compositionally biased region" description="Polar residues" evidence="1">
    <location>
        <begin position="51"/>
        <end position="72"/>
    </location>
</feature>
<dbReference type="InParanoid" id="A0A0D2AL47"/>
<feature type="region of interest" description="Disordered" evidence="1">
    <location>
        <begin position="405"/>
        <end position="475"/>
    </location>
</feature>
<protein>
    <submittedName>
        <fullName evidence="2">Uncharacterized protein</fullName>
    </submittedName>
</protein>
<dbReference type="AlphaFoldDB" id="A0A0D2AL47"/>